<evidence type="ECO:0000256" key="1">
    <source>
        <dbReference type="SAM" id="MobiDB-lite"/>
    </source>
</evidence>
<sequence length="98" mass="9864">MKAVLSDATATAAVPAGQPDPLTVTTSITTLSGGGTRSAADDGVNDAATSATAAPPIITGLIIADVDIAGLNMGPPAAVRTRWGRPCHHRRRGVYRSS</sequence>
<keyword evidence="3" id="KW-1185">Reference proteome</keyword>
<reference evidence="2 3" key="1">
    <citation type="journal article" date="2019" name="Int. J. Syst. Evol. Microbiol.">
        <title>The Global Catalogue of Microorganisms (GCM) 10K type strain sequencing project: providing services to taxonomists for standard genome sequencing and annotation.</title>
        <authorList>
            <consortium name="The Broad Institute Genomics Platform"/>
            <consortium name="The Broad Institute Genome Sequencing Center for Infectious Disease"/>
            <person name="Wu L."/>
            <person name="Ma J."/>
        </authorList>
    </citation>
    <scope>NUCLEOTIDE SEQUENCE [LARGE SCALE GENOMIC DNA]</scope>
    <source>
        <strain evidence="2 3">JCM 4565</strain>
    </source>
</reference>
<protein>
    <submittedName>
        <fullName evidence="2">Uncharacterized protein</fullName>
    </submittedName>
</protein>
<gene>
    <name evidence="2" type="ORF">GCM10010319_64770</name>
</gene>
<evidence type="ECO:0000313" key="3">
    <source>
        <dbReference type="Proteomes" id="UP001500063"/>
    </source>
</evidence>
<dbReference type="Proteomes" id="UP001500063">
    <property type="component" value="Unassembled WGS sequence"/>
</dbReference>
<evidence type="ECO:0000313" key="2">
    <source>
        <dbReference type="EMBL" id="GAA0377259.1"/>
    </source>
</evidence>
<comment type="caution">
    <text evidence="2">The sequence shown here is derived from an EMBL/GenBank/DDBJ whole genome shotgun (WGS) entry which is preliminary data.</text>
</comment>
<name>A0ABN0XYS6_9ACTN</name>
<dbReference type="EMBL" id="BAAABW010000038">
    <property type="protein sequence ID" value="GAA0377259.1"/>
    <property type="molecule type" value="Genomic_DNA"/>
</dbReference>
<feature type="region of interest" description="Disordered" evidence="1">
    <location>
        <begin position="1"/>
        <end position="50"/>
    </location>
</feature>
<organism evidence="2 3">
    <name type="scientific">Streptomyces blastmyceticus</name>
    <dbReference type="NCBI Taxonomy" id="68180"/>
    <lineage>
        <taxon>Bacteria</taxon>
        <taxon>Bacillati</taxon>
        <taxon>Actinomycetota</taxon>
        <taxon>Actinomycetes</taxon>
        <taxon>Kitasatosporales</taxon>
        <taxon>Streptomycetaceae</taxon>
        <taxon>Streptomyces</taxon>
    </lineage>
</organism>
<accession>A0ABN0XYS6</accession>
<proteinExistence type="predicted"/>